<sequence>MAKIILFELNEVPFKVIDYFVRKYPNSTLAQILPISKQFETVTDDQGHLHPWSTWPTLHRGVDNSVHKIKDFGEDLSELNKKYPPVWQILQENSIKTGVCGSLHSYPLPTNAKEYDFYIPDPFAWGSETHPKEIQPFQEFNLAMVKGSARNVNSGFDKKAALKLGTNLSTIGVRAKTVSAIAKQLVDEKLSSWKVVRRRSFQSIMAFDVFLKQLKKHKPQFSTFFSNHVAATMHRYWAATFPEDYEEYLLSDEWKNRYSKEIDYAMHKFDGFLSDVVDFVKSNPEYKLIIASSMGQESTLAMEQKSELLAKNFDLFLNKLGFTNEDYSILPAMHPQYNASFKNDSKRSELIEILKQFDIKGDKIESRIKENGFISIDLGHRNLEENDVKFKEEIINLKDYGLVNEPIQDEASGTAYHIPQGILIVFDPTNRDKAERVAGVNSKRIAPSILANFGVKPADYMQTNLIDAIAKS</sequence>
<organism evidence="1 2">
    <name type="scientific">Fulvivirga lutea</name>
    <dbReference type="NCBI Taxonomy" id="2810512"/>
    <lineage>
        <taxon>Bacteria</taxon>
        <taxon>Pseudomonadati</taxon>
        <taxon>Bacteroidota</taxon>
        <taxon>Cytophagia</taxon>
        <taxon>Cytophagales</taxon>
        <taxon>Fulvivirgaceae</taxon>
        <taxon>Fulvivirga</taxon>
    </lineage>
</organism>
<protein>
    <submittedName>
        <fullName evidence="1">Uncharacterized protein</fullName>
    </submittedName>
</protein>
<reference evidence="1" key="1">
    <citation type="submission" date="2021-02" db="EMBL/GenBank/DDBJ databases">
        <title>Fulvivirga sp. S481 isolated from sea water.</title>
        <authorList>
            <person name="Bae S.S."/>
            <person name="Baek K."/>
        </authorList>
    </citation>
    <scope>NUCLEOTIDE SEQUENCE</scope>
    <source>
        <strain evidence="1">S481</strain>
    </source>
</reference>
<accession>A0A974WIL6</accession>
<dbReference type="KEGG" id="fuv:JR347_05005"/>
<dbReference type="Gene3D" id="3.40.720.10">
    <property type="entry name" value="Alkaline Phosphatase, subunit A"/>
    <property type="match status" value="1"/>
</dbReference>
<proteinExistence type="predicted"/>
<dbReference type="AlphaFoldDB" id="A0A974WIL6"/>
<dbReference type="RefSeq" id="WP_205722952.1">
    <property type="nucleotide sequence ID" value="NZ_CP070608.1"/>
</dbReference>
<dbReference type="EMBL" id="CP070608">
    <property type="protein sequence ID" value="QSE98438.1"/>
    <property type="molecule type" value="Genomic_DNA"/>
</dbReference>
<dbReference type="Proteomes" id="UP000662783">
    <property type="component" value="Chromosome"/>
</dbReference>
<keyword evidence="2" id="KW-1185">Reference proteome</keyword>
<name>A0A974WIL6_9BACT</name>
<gene>
    <name evidence="1" type="ORF">JR347_05005</name>
</gene>
<dbReference type="InterPro" id="IPR017850">
    <property type="entry name" value="Alkaline_phosphatase_core_sf"/>
</dbReference>
<dbReference type="SUPFAM" id="SSF53649">
    <property type="entry name" value="Alkaline phosphatase-like"/>
    <property type="match status" value="1"/>
</dbReference>
<evidence type="ECO:0000313" key="2">
    <source>
        <dbReference type="Proteomes" id="UP000662783"/>
    </source>
</evidence>
<evidence type="ECO:0000313" key="1">
    <source>
        <dbReference type="EMBL" id="QSE98438.1"/>
    </source>
</evidence>